<gene>
    <name evidence="2" type="ORF">O181_028742</name>
</gene>
<evidence type="ECO:0000256" key="1">
    <source>
        <dbReference type="SAM" id="MobiDB-lite"/>
    </source>
</evidence>
<dbReference type="EMBL" id="AVOT02009893">
    <property type="protein sequence ID" value="MBW0489027.1"/>
    <property type="molecule type" value="Genomic_DNA"/>
</dbReference>
<protein>
    <submittedName>
        <fullName evidence="2">Uncharacterized protein</fullName>
    </submittedName>
</protein>
<dbReference type="AlphaFoldDB" id="A0A9Q3H2W2"/>
<sequence length="89" mass="9582">MPYSNRRKSHSGSIHDSDSESSIEYLLTTQSPMSPNIPLTAPIASSINVSGLKIDVGNLMAQTSSTWSIPNTSVTSIPQNPTNIQMHVL</sequence>
<proteinExistence type="predicted"/>
<name>A0A9Q3H2W2_9BASI</name>
<keyword evidence="3" id="KW-1185">Reference proteome</keyword>
<evidence type="ECO:0000313" key="2">
    <source>
        <dbReference type="EMBL" id="MBW0489027.1"/>
    </source>
</evidence>
<feature type="compositionally biased region" description="Basic residues" evidence="1">
    <location>
        <begin position="1"/>
        <end position="10"/>
    </location>
</feature>
<comment type="caution">
    <text evidence="2">The sequence shown here is derived from an EMBL/GenBank/DDBJ whole genome shotgun (WGS) entry which is preliminary data.</text>
</comment>
<organism evidence="2 3">
    <name type="scientific">Austropuccinia psidii MF-1</name>
    <dbReference type="NCBI Taxonomy" id="1389203"/>
    <lineage>
        <taxon>Eukaryota</taxon>
        <taxon>Fungi</taxon>
        <taxon>Dikarya</taxon>
        <taxon>Basidiomycota</taxon>
        <taxon>Pucciniomycotina</taxon>
        <taxon>Pucciniomycetes</taxon>
        <taxon>Pucciniales</taxon>
        <taxon>Sphaerophragmiaceae</taxon>
        <taxon>Austropuccinia</taxon>
    </lineage>
</organism>
<accession>A0A9Q3H2W2</accession>
<reference evidence="2" key="1">
    <citation type="submission" date="2021-03" db="EMBL/GenBank/DDBJ databases">
        <title>Draft genome sequence of rust myrtle Austropuccinia psidii MF-1, a brazilian biotype.</title>
        <authorList>
            <person name="Quecine M.C."/>
            <person name="Pachon D.M.R."/>
            <person name="Bonatelli M.L."/>
            <person name="Correr F.H."/>
            <person name="Franceschini L.M."/>
            <person name="Leite T.F."/>
            <person name="Margarido G.R.A."/>
            <person name="Almeida C.A."/>
            <person name="Ferrarezi J.A."/>
            <person name="Labate C.A."/>
        </authorList>
    </citation>
    <scope>NUCLEOTIDE SEQUENCE</scope>
    <source>
        <strain evidence="2">MF-1</strain>
    </source>
</reference>
<dbReference type="Proteomes" id="UP000765509">
    <property type="component" value="Unassembled WGS sequence"/>
</dbReference>
<feature type="region of interest" description="Disordered" evidence="1">
    <location>
        <begin position="1"/>
        <end position="22"/>
    </location>
</feature>
<evidence type="ECO:0000313" key="3">
    <source>
        <dbReference type="Proteomes" id="UP000765509"/>
    </source>
</evidence>